<dbReference type="eggNOG" id="COG1826">
    <property type="taxonomic scope" value="Bacteria"/>
</dbReference>
<dbReference type="Pfam" id="PF02416">
    <property type="entry name" value="TatA_B_E"/>
    <property type="match status" value="1"/>
</dbReference>
<keyword evidence="4" id="KW-0653">Protein transport</keyword>
<accession>R1I0V3</accession>
<dbReference type="EMBL" id="AOUO01000063">
    <property type="protein sequence ID" value="EOD69435.1"/>
    <property type="molecule type" value="Genomic_DNA"/>
</dbReference>
<sequence>MFGLSLEHLATLLVAALFVLGPERLPGAVRGVSRAARRAREFAAGAQERLEAELGPEFEQVRKPLQDLRALREFDPRAALRRHLLDAGPPAA</sequence>
<evidence type="ECO:0000256" key="6">
    <source>
        <dbReference type="ARBA" id="ARBA00023010"/>
    </source>
</evidence>
<keyword evidence="5" id="KW-1133">Transmembrane helix</keyword>
<evidence type="ECO:0000256" key="7">
    <source>
        <dbReference type="ARBA" id="ARBA00023136"/>
    </source>
</evidence>
<dbReference type="PRINTS" id="PR01506">
    <property type="entry name" value="TATBPROTEIN"/>
</dbReference>
<evidence type="ECO:0000256" key="3">
    <source>
        <dbReference type="ARBA" id="ARBA00022692"/>
    </source>
</evidence>
<comment type="caution">
    <text evidence="8">The sequence shown here is derived from an EMBL/GenBank/DDBJ whole genome shotgun (WGS) entry which is preliminary data.</text>
</comment>
<reference evidence="8 9" key="1">
    <citation type="submission" date="2013-02" db="EMBL/GenBank/DDBJ databases">
        <title>Draft genome sequence of Amycolatopsis vancoresmycina strain DSM 44592T.</title>
        <authorList>
            <person name="Kumar S."/>
            <person name="Kaur N."/>
            <person name="Kaur C."/>
            <person name="Raghava G.P.S."/>
            <person name="Mayilraj S."/>
        </authorList>
    </citation>
    <scope>NUCLEOTIDE SEQUENCE [LARGE SCALE GENOMIC DNA]</scope>
    <source>
        <strain evidence="8 9">DSM 44592</strain>
    </source>
</reference>
<evidence type="ECO:0000256" key="5">
    <source>
        <dbReference type="ARBA" id="ARBA00022989"/>
    </source>
</evidence>
<gene>
    <name evidence="8" type="ORF">H480_06141</name>
</gene>
<dbReference type="Proteomes" id="UP000014139">
    <property type="component" value="Unassembled WGS sequence"/>
</dbReference>
<protein>
    <submittedName>
        <fullName evidence="8">Sec-independent translocase</fullName>
    </submittedName>
</protein>
<feature type="non-terminal residue" evidence="8">
    <location>
        <position position="92"/>
    </location>
</feature>
<dbReference type="Gene3D" id="1.20.5.3310">
    <property type="match status" value="1"/>
</dbReference>
<dbReference type="RefSeq" id="WP_003062634.1">
    <property type="nucleotide sequence ID" value="NZ_AOUO01000063.1"/>
</dbReference>
<evidence type="ECO:0000313" key="9">
    <source>
        <dbReference type="Proteomes" id="UP000014139"/>
    </source>
</evidence>
<keyword evidence="2" id="KW-0813">Transport</keyword>
<evidence type="ECO:0000256" key="4">
    <source>
        <dbReference type="ARBA" id="ARBA00022927"/>
    </source>
</evidence>
<evidence type="ECO:0000313" key="8">
    <source>
        <dbReference type="EMBL" id="EOD69435.1"/>
    </source>
</evidence>
<dbReference type="AlphaFoldDB" id="R1I0V3"/>
<evidence type="ECO:0000256" key="1">
    <source>
        <dbReference type="ARBA" id="ARBA00004167"/>
    </source>
</evidence>
<keyword evidence="9" id="KW-1185">Reference proteome</keyword>
<keyword evidence="7" id="KW-0472">Membrane</keyword>
<dbReference type="OrthoDB" id="3267321at2"/>
<dbReference type="InterPro" id="IPR003369">
    <property type="entry name" value="TatA/B/E"/>
</dbReference>
<comment type="subcellular location">
    <subcellularLocation>
        <location evidence="1">Membrane</location>
        <topology evidence="1">Single-pass membrane protein</topology>
    </subcellularLocation>
</comment>
<keyword evidence="6" id="KW-0811">Translocation</keyword>
<keyword evidence="3" id="KW-0812">Transmembrane</keyword>
<organism evidence="8 9">
    <name type="scientific">Amycolatopsis vancoresmycina DSM 44592</name>
    <dbReference type="NCBI Taxonomy" id="1292037"/>
    <lineage>
        <taxon>Bacteria</taxon>
        <taxon>Bacillati</taxon>
        <taxon>Actinomycetota</taxon>
        <taxon>Actinomycetes</taxon>
        <taxon>Pseudonocardiales</taxon>
        <taxon>Pseudonocardiaceae</taxon>
        <taxon>Amycolatopsis</taxon>
    </lineage>
</organism>
<evidence type="ECO:0000256" key="2">
    <source>
        <dbReference type="ARBA" id="ARBA00022448"/>
    </source>
</evidence>
<name>R1I0V3_9PSEU</name>
<proteinExistence type="predicted"/>